<dbReference type="PANTHER" id="PTHR13789:SF309">
    <property type="entry name" value="PUTATIVE (AFU_ORTHOLOGUE AFUA_6G14510)-RELATED"/>
    <property type="match status" value="1"/>
</dbReference>
<dbReference type="Pfam" id="PF01494">
    <property type="entry name" value="FAD_binding_3"/>
    <property type="match status" value="1"/>
</dbReference>
<sequence>MAGAVLAPASPGLVSALALTKHLDPKPKITIFEVRDTPSTIGGAVNLTPKALRYLDYLGIDARGLSAECKTIELCDLYTGQKYAEVDFRGADGTGVGKDASKKFFSARVLRRELQAALLKAVKQRANVNVLWGKQVETIDERQAEDDVQLTFKDCEQTTCDLLLGCDGIHSATRTLLIEPERQPTYTGISVCMAMAKLRPDTYLRWETTALVSSRQRSFMASYFERSRTEQ</sequence>
<keyword evidence="4" id="KW-0560">Oxidoreductase</keyword>
<keyword evidence="2" id="KW-0285">Flavoprotein</keyword>
<evidence type="ECO:0000259" key="6">
    <source>
        <dbReference type="Pfam" id="PF01494"/>
    </source>
</evidence>
<evidence type="ECO:0000256" key="2">
    <source>
        <dbReference type="ARBA" id="ARBA00022630"/>
    </source>
</evidence>
<name>A0AAV9PH03_9PEZI</name>
<comment type="similarity">
    <text evidence="1">Belongs to the paxM FAD-dependent monooxygenase family.</text>
</comment>
<protein>
    <recommendedName>
        <fullName evidence="6">FAD-binding domain-containing protein</fullName>
    </recommendedName>
</protein>
<evidence type="ECO:0000256" key="5">
    <source>
        <dbReference type="ARBA" id="ARBA00023033"/>
    </source>
</evidence>
<dbReference type="PANTHER" id="PTHR13789">
    <property type="entry name" value="MONOOXYGENASE"/>
    <property type="match status" value="1"/>
</dbReference>
<evidence type="ECO:0000256" key="3">
    <source>
        <dbReference type="ARBA" id="ARBA00022827"/>
    </source>
</evidence>
<dbReference type="GeneID" id="89925046"/>
<gene>
    <name evidence="7" type="ORF">LTR77_003700</name>
</gene>
<dbReference type="GO" id="GO:0004497">
    <property type="term" value="F:monooxygenase activity"/>
    <property type="evidence" value="ECO:0007669"/>
    <property type="project" value="UniProtKB-KW"/>
</dbReference>
<evidence type="ECO:0000313" key="8">
    <source>
        <dbReference type="Proteomes" id="UP001337655"/>
    </source>
</evidence>
<keyword evidence="5" id="KW-0503">Monooxygenase</keyword>
<dbReference type="InterPro" id="IPR002938">
    <property type="entry name" value="FAD-bd"/>
</dbReference>
<dbReference type="AlphaFoldDB" id="A0AAV9PH03"/>
<dbReference type="InterPro" id="IPR050493">
    <property type="entry name" value="FAD-dep_Monooxygenase_BioMet"/>
</dbReference>
<comment type="caution">
    <text evidence="7">The sequence shown here is derived from an EMBL/GenBank/DDBJ whole genome shotgun (WGS) entry which is preliminary data.</text>
</comment>
<evidence type="ECO:0000256" key="1">
    <source>
        <dbReference type="ARBA" id="ARBA00007992"/>
    </source>
</evidence>
<dbReference type="EMBL" id="JAVRRT010000005">
    <property type="protein sequence ID" value="KAK5172063.1"/>
    <property type="molecule type" value="Genomic_DNA"/>
</dbReference>
<dbReference type="SUPFAM" id="SSF51905">
    <property type="entry name" value="FAD/NAD(P)-binding domain"/>
    <property type="match status" value="1"/>
</dbReference>
<accession>A0AAV9PH03</accession>
<dbReference type="Proteomes" id="UP001337655">
    <property type="component" value="Unassembled WGS sequence"/>
</dbReference>
<evidence type="ECO:0000313" key="7">
    <source>
        <dbReference type="EMBL" id="KAK5172063.1"/>
    </source>
</evidence>
<reference evidence="7 8" key="1">
    <citation type="submission" date="2023-08" db="EMBL/GenBank/DDBJ databases">
        <title>Black Yeasts Isolated from many extreme environments.</title>
        <authorList>
            <person name="Coleine C."/>
            <person name="Stajich J.E."/>
            <person name="Selbmann L."/>
        </authorList>
    </citation>
    <scope>NUCLEOTIDE SEQUENCE [LARGE SCALE GENOMIC DNA]</scope>
    <source>
        <strain evidence="7 8">CCFEE 5935</strain>
    </source>
</reference>
<organism evidence="7 8">
    <name type="scientific">Saxophila tyrrhenica</name>
    <dbReference type="NCBI Taxonomy" id="1690608"/>
    <lineage>
        <taxon>Eukaryota</taxon>
        <taxon>Fungi</taxon>
        <taxon>Dikarya</taxon>
        <taxon>Ascomycota</taxon>
        <taxon>Pezizomycotina</taxon>
        <taxon>Dothideomycetes</taxon>
        <taxon>Dothideomycetidae</taxon>
        <taxon>Mycosphaerellales</taxon>
        <taxon>Extremaceae</taxon>
        <taxon>Saxophila</taxon>
    </lineage>
</organism>
<evidence type="ECO:0000256" key="4">
    <source>
        <dbReference type="ARBA" id="ARBA00023002"/>
    </source>
</evidence>
<dbReference type="Gene3D" id="3.50.50.60">
    <property type="entry name" value="FAD/NAD(P)-binding domain"/>
    <property type="match status" value="1"/>
</dbReference>
<dbReference type="InterPro" id="IPR036188">
    <property type="entry name" value="FAD/NAD-bd_sf"/>
</dbReference>
<proteinExistence type="inferred from homology"/>
<keyword evidence="8" id="KW-1185">Reference proteome</keyword>
<keyword evidence="3" id="KW-0274">FAD</keyword>
<dbReference type="RefSeq" id="XP_064660907.1">
    <property type="nucleotide sequence ID" value="XM_064800956.1"/>
</dbReference>
<dbReference type="Gene3D" id="3.30.9.30">
    <property type="match status" value="1"/>
</dbReference>
<dbReference type="GO" id="GO:0071949">
    <property type="term" value="F:FAD binding"/>
    <property type="evidence" value="ECO:0007669"/>
    <property type="project" value="InterPro"/>
</dbReference>
<feature type="domain" description="FAD-binding" evidence="6">
    <location>
        <begin position="29"/>
        <end position="178"/>
    </location>
</feature>